<evidence type="ECO:0000256" key="8">
    <source>
        <dbReference type="SAM" id="Phobius"/>
    </source>
</evidence>
<dbReference type="InterPro" id="IPR050360">
    <property type="entry name" value="MFS_Sugar_Transporters"/>
</dbReference>
<feature type="transmembrane region" description="Helical" evidence="8">
    <location>
        <begin position="556"/>
        <end position="578"/>
    </location>
</feature>
<reference evidence="11" key="1">
    <citation type="journal article" date="2017" name="Nat. Microbiol.">
        <title>Global analysis of biosynthetic gene clusters reveals vast potential of secondary metabolite production in Penicillium species.</title>
        <authorList>
            <person name="Nielsen J.C."/>
            <person name="Grijseels S."/>
            <person name="Prigent S."/>
            <person name="Ji B."/>
            <person name="Dainat J."/>
            <person name="Nielsen K.F."/>
            <person name="Frisvad J.C."/>
            <person name="Workman M."/>
            <person name="Nielsen J."/>
        </authorList>
    </citation>
    <scope>NUCLEOTIDE SEQUENCE [LARGE SCALE GENOMIC DNA]</scope>
    <source>
        <strain evidence="11">IBT 14082</strain>
    </source>
</reference>
<evidence type="ECO:0000256" key="5">
    <source>
        <dbReference type="ARBA" id="ARBA00022989"/>
    </source>
</evidence>
<proteinExistence type="inferred from homology"/>
<dbReference type="EMBL" id="MLQL01000015">
    <property type="protein sequence ID" value="OQE20857.1"/>
    <property type="molecule type" value="Genomic_DNA"/>
</dbReference>
<feature type="transmembrane region" description="Helical" evidence="8">
    <location>
        <begin position="391"/>
        <end position="414"/>
    </location>
</feature>
<evidence type="ECO:0000313" key="10">
    <source>
        <dbReference type="EMBL" id="OQE20857.1"/>
    </source>
</evidence>
<dbReference type="OrthoDB" id="2241241at2759"/>
<evidence type="ECO:0000256" key="1">
    <source>
        <dbReference type="ARBA" id="ARBA00004141"/>
    </source>
</evidence>
<dbReference type="PROSITE" id="PS00216">
    <property type="entry name" value="SUGAR_TRANSPORT_1"/>
    <property type="match status" value="1"/>
</dbReference>
<dbReference type="InterPro" id="IPR020846">
    <property type="entry name" value="MFS_dom"/>
</dbReference>
<dbReference type="Pfam" id="PF00083">
    <property type="entry name" value="Sugar_tr"/>
    <property type="match status" value="1"/>
</dbReference>
<keyword evidence="11" id="KW-1185">Reference proteome</keyword>
<feature type="region of interest" description="Disordered" evidence="7">
    <location>
        <begin position="601"/>
        <end position="666"/>
    </location>
</feature>
<dbReference type="InterPro" id="IPR003663">
    <property type="entry name" value="Sugar/inositol_transpt"/>
</dbReference>
<evidence type="ECO:0000313" key="11">
    <source>
        <dbReference type="Proteomes" id="UP000191342"/>
    </source>
</evidence>
<dbReference type="AlphaFoldDB" id="A0A1V6T3I5"/>
<dbReference type="GO" id="GO:0005351">
    <property type="term" value="F:carbohydrate:proton symporter activity"/>
    <property type="evidence" value="ECO:0007669"/>
    <property type="project" value="TreeGrafter"/>
</dbReference>
<comment type="similarity">
    <text evidence="2">Belongs to the major facilitator superfamily. Sugar transporter (TC 2.A.1.1) family.</text>
</comment>
<evidence type="ECO:0000256" key="4">
    <source>
        <dbReference type="ARBA" id="ARBA00022692"/>
    </source>
</evidence>
<feature type="transmembrane region" description="Helical" evidence="8">
    <location>
        <begin position="232"/>
        <end position="256"/>
    </location>
</feature>
<dbReference type="PRINTS" id="PR00171">
    <property type="entry name" value="SUGRTRNSPORT"/>
</dbReference>
<dbReference type="Gene3D" id="1.20.1250.20">
    <property type="entry name" value="MFS general substrate transporter like domains"/>
    <property type="match status" value="1"/>
</dbReference>
<dbReference type="PANTHER" id="PTHR48022">
    <property type="entry name" value="PLASTIDIC GLUCOSE TRANSPORTER 4"/>
    <property type="match status" value="1"/>
</dbReference>
<evidence type="ECO:0000256" key="6">
    <source>
        <dbReference type="ARBA" id="ARBA00023136"/>
    </source>
</evidence>
<keyword evidence="4 8" id="KW-0812">Transmembrane</keyword>
<organism evidence="10 11">
    <name type="scientific">Penicillium flavigenum</name>
    <dbReference type="NCBI Taxonomy" id="254877"/>
    <lineage>
        <taxon>Eukaryota</taxon>
        <taxon>Fungi</taxon>
        <taxon>Dikarya</taxon>
        <taxon>Ascomycota</taxon>
        <taxon>Pezizomycotina</taxon>
        <taxon>Eurotiomycetes</taxon>
        <taxon>Eurotiomycetidae</taxon>
        <taxon>Eurotiales</taxon>
        <taxon>Aspergillaceae</taxon>
        <taxon>Penicillium</taxon>
    </lineage>
</organism>
<accession>A0A1V6T3I5</accession>
<evidence type="ECO:0000259" key="9">
    <source>
        <dbReference type="PROSITE" id="PS50850"/>
    </source>
</evidence>
<feature type="compositionally biased region" description="Low complexity" evidence="7">
    <location>
        <begin position="45"/>
        <end position="56"/>
    </location>
</feature>
<feature type="transmembrane region" description="Helical" evidence="8">
    <location>
        <begin position="426"/>
        <end position="447"/>
    </location>
</feature>
<feature type="transmembrane region" description="Helical" evidence="8">
    <location>
        <begin position="208"/>
        <end position="226"/>
    </location>
</feature>
<sequence length="666" mass="74405">MHDDLHLTRSENRSGSGNMTMQRHLTWLGLYNVQDSLGHSPISRPSTPTQSQPTQSGLTHETAYSAYCIHLQSPFSRMKIPFLNKLSGGGTRTKSPPLTDLSGESAISDREKRGSILDESHVPWVTWRSLFLGAFVSIGGIIFGYDTGQISGFLEMHNFKQRFAQLKPDGSYKFNNVRSGLIVSMLSIGTLLGALVAGPLTDRIGRKWSIFFWCIILHIGLIIQISSPSGKWYQFMMGRFVTGFGVGACSLLVPMYQGEIAPRHIRGAMVCSYQLFVTLGIFIAYCINYGTESMENTASWRIPLGITFLWGLVLGIGILFFPESPRYDYRHGRVDRARRTMSKLYGVPENHRVIVHEIAEIQEQLDAEKGAGGGIRGWIEMFKAPRMAYRIILGVVLQALQQLTGANYFFYYGTVIFNGAGIDNTYVTQMILGGVNFGTTFGGLYVIEHFGRRKSLIAGGIWMFICFMIFASVGHFSLDVDTPRNTPGAGKAMVVFACLFITGFAMTWGPMVWAIVAELYPSRYRARAMAMATASNWLWNFLIGFFTPFITGDIDFAYGYVFAGCLFFAVIIVYFFVIEGKDKTLEEMDMMYVMRVPPWKSSKWKPPEPENRLTTDQLMDRKVAKKYTKEEQSAESRKQTEGVPGHSHAETADTGDDAGTGPSHVS</sequence>
<dbReference type="InterPro" id="IPR036259">
    <property type="entry name" value="MFS_trans_sf"/>
</dbReference>
<feature type="transmembrane region" description="Helical" evidence="8">
    <location>
        <begin position="181"/>
        <end position="201"/>
    </location>
</feature>
<evidence type="ECO:0000256" key="2">
    <source>
        <dbReference type="ARBA" id="ARBA00010992"/>
    </source>
</evidence>
<dbReference type="InterPro" id="IPR005829">
    <property type="entry name" value="Sugar_transporter_CS"/>
</dbReference>
<feature type="domain" description="Major facilitator superfamily (MFS) profile" evidence="9">
    <location>
        <begin position="132"/>
        <end position="581"/>
    </location>
</feature>
<feature type="transmembrane region" description="Helical" evidence="8">
    <location>
        <begin position="125"/>
        <end position="145"/>
    </location>
</feature>
<protein>
    <recommendedName>
        <fullName evidence="9">Major facilitator superfamily (MFS) profile domain-containing protein</fullName>
    </recommendedName>
</protein>
<comment type="subcellular location">
    <subcellularLocation>
        <location evidence="1">Membrane</location>
        <topology evidence="1">Multi-pass membrane protein</topology>
    </subcellularLocation>
</comment>
<keyword evidence="3" id="KW-0813">Transport</keyword>
<dbReference type="SUPFAM" id="SSF103473">
    <property type="entry name" value="MFS general substrate transporter"/>
    <property type="match status" value="1"/>
</dbReference>
<dbReference type="InterPro" id="IPR005828">
    <property type="entry name" value="MFS_sugar_transport-like"/>
</dbReference>
<name>A0A1V6T3I5_9EURO</name>
<feature type="transmembrane region" description="Helical" evidence="8">
    <location>
        <begin position="528"/>
        <end position="550"/>
    </location>
</feature>
<keyword evidence="5 8" id="KW-1133">Transmembrane helix</keyword>
<feature type="transmembrane region" description="Helical" evidence="8">
    <location>
        <begin position="268"/>
        <end position="290"/>
    </location>
</feature>
<feature type="transmembrane region" description="Helical" evidence="8">
    <location>
        <begin position="456"/>
        <end position="473"/>
    </location>
</feature>
<feature type="compositionally biased region" description="Basic and acidic residues" evidence="7">
    <location>
        <begin position="605"/>
        <end position="640"/>
    </location>
</feature>
<comment type="caution">
    <text evidence="10">The sequence shown here is derived from an EMBL/GenBank/DDBJ whole genome shotgun (WGS) entry which is preliminary data.</text>
</comment>
<feature type="region of interest" description="Disordered" evidence="7">
    <location>
        <begin position="38"/>
        <end position="57"/>
    </location>
</feature>
<dbReference type="PROSITE" id="PS00217">
    <property type="entry name" value="SUGAR_TRANSPORT_2"/>
    <property type="match status" value="1"/>
</dbReference>
<evidence type="ECO:0000256" key="3">
    <source>
        <dbReference type="ARBA" id="ARBA00022448"/>
    </source>
</evidence>
<dbReference type="Proteomes" id="UP000191342">
    <property type="component" value="Unassembled WGS sequence"/>
</dbReference>
<gene>
    <name evidence="10" type="ORF">PENFLA_c015G00871</name>
</gene>
<feature type="transmembrane region" description="Helical" evidence="8">
    <location>
        <begin position="302"/>
        <end position="321"/>
    </location>
</feature>
<evidence type="ECO:0000256" key="7">
    <source>
        <dbReference type="SAM" id="MobiDB-lite"/>
    </source>
</evidence>
<dbReference type="PROSITE" id="PS50850">
    <property type="entry name" value="MFS"/>
    <property type="match status" value="1"/>
</dbReference>
<keyword evidence="6 8" id="KW-0472">Membrane</keyword>
<dbReference type="PANTHER" id="PTHR48022:SF91">
    <property type="entry name" value="MAJOR FACILITATOR SUPERFAMILY (MFS) PROFILE DOMAIN-CONTAINING PROTEIN-RELATED"/>
    <property type="match status" value="1"/>
</dbReference>
<dbReference type="GO" id="GO:0016020">
    <property type="term" value="C:membrane"/>
    <property type="evidence" value="ECO:0007669"/>
    <property type="project" value="UniProtKB-SubCell"/>
</dbReference>
<dbReference type="STRING" id="254877.A0A1V6T3I5"/>
<dbReference type="CDD" id="cd17356">
    <property type="entry name" value="MFS_HXT"/>
    <property type="match status" value="1"/>
</dbReference>
<feature type="transmembrane region" description="Helical" evidence="8">
    <location>
        <begin position="493"/>
        <end position="516"/>
    </location>
</feature>
<dbReference type="FunFam" id="1.20.1250.20:FF:000044">
    <property type="entry name" value="Hexose transporter Hxt3p"/>
    <property type="match status" value="1"/>
</dbReference>
<dbReference type="NCBIfam" id="TIGR00879">
    <property type="entry name" value="SP"/>
    <property type="match status" value="1"/>
</dbReference>